<feature type="compositionally biased region" description="Basic and acidic residues" evidence="3">
    <location>
        <begin position="183"/>
        <end position="196"/>
    </location>
</feature>
<dbReference type="GO" id="GO:0003723">
    <property type="term" value="F:RNA binding"/>
    <property type="evidence" value="ECO:0007669"/>
    <property type="project" value="UniProtKB-UniRule"/>
</dbReference>
<feature type="region of interest" description="Disordered" evidence="3">
    <location>
        <begin position="280"/>
        <end position="366"/>
    </location>
</feature>
<dbReference type="SMART" id="SM00360">
    <property type="entry name" value="RRM"/>
    <property type="match status" value="2"/>
</dbReference>
<evidence type="ECO:0000256" key="1">
    <source>
        <dbReference type="ARBA" id="ARBA00022884"/>
    </source>
</evidence>
<dbReference type="InterPro" id="IPR035979">
    <property type="entry name" value="RBD_domain_sf"/>
</dbReference>
<dbReference type="Gene3D" id="3.30.70.330">
    <property type="match status" value="2"/>
</dbReference>
<feature type="domain" description="RRM" evidence="4">
    <location>
        <begin position="94"/>
        <end position="184"/>
    </location>
</feature>
<dbReference type="GO" id="GO:0005730">
    <property type="term" value="C:nucleolus"/>
    <property type="evidence" value="ECO:0007669"/>
    <property type="project" value="EnsemblFungi"/>
</dbReference>
<comment type="caution">
    <text evidence="5">The sequence shown here is derived from an EMBL/GenBank/DDBJ whole genome shotgun (WGS) entry which is preliminary data.</text>
</comment>
<feature type="compositionally biased region" description="Polar residues" evidence="3">
    <location>
        <begin position="72"/>
        <end position="89"/>
    </location>
</feature>
<evidence type="ECO:0000313" key="5">
    <source>
        <dbReference type="EMBL" id="OLL22046.1"/>
    </source>
</evidence>
<feature type="region of interest" description="Disordered" evidence="3">
    <location>
        <begin position="183"/>
        <end position="203"/>
    </location>
</feature>
<dbReference type="PANTHER" id="PTHR23236">
    <property type="entry name" value="EUKARYOTIC TRANSLATION INITIATION FACTOR 4B/4H"/>
    <property type="match status" value="1"/>
</dbReference>
<dbReference type="PANTHER" id="PTHR23236:SF95">
    <property type="entry name" value="NUCLEOLAR PROTEIN 13"/>
    <property type="match status" value="1"/>
</dbReference>
<dbReference type="Proteomes" id="UP000186594">
    <property type="component" value="Unassembled WGS sequence"/>
</dbReference>
<dbReference type="SUPFAM" id="SSF54928">
    <property type="entry name" value="RNA-binding domain, RBD"/>
    <property type="match status" value="2"/>
</dbReference>
<gene>
    <name evidence="5" type="ORF">NEOLI_002992</name>
</gene>
<reference evidence="5 6" key="1">
    <citation type="submission" date="2016-04" db="EMBL/GenBank/DDBJ databases">
        <title>Evolutionary innovation and constraint leading to complex multicellularity in the Ascomycota.</title>
        <authorList>
            <person name="Cisse O."/>
            <person name="Nguyen A."/>
            <person name="Hewitt D.A."/>
            <person name="Jedd G."/>
            <person name="Stajich J.E."/>
        </authorList>
    </citation>
    <scope>NUCLEOTIDE SEQUENCE [LARGE SCALE GENOMIC DNA]</scope>
    <source>
        <strain evidence="5 6">DAH-3</strain>
    </source>
</reference>
<evidence type="ECO:0000259" key="4">
    <source>
        <dbReference type="PROSITE" id="PS50102"/>
    </source>
</evidence>
<feature type="compositionally biased region" description="Basic residues" evidence="3">
    <location>
        <begin position="1"/>
        <end position="11"/>
    </location>
</feature>
<evidence type="ECO:0000256" key="2">
    <source>
        <dbReference type="PROSITE-ProRule" id="PRU00176"/>
    </source>
</evidence>
<dbReference type="STRING" id="1198029.A0A1U7LHB2"/>
<feature type="compositionally biased region" description="Basic and acidic residues" evidence="3">
    <location>
        <begin position="41"/>
        <end position="53"/>
    </location>
</feature>
<sequence>MAIRQKLKTLAKCKGESSSSDSQPQVENIEESSPKKITKITHTEPELVVDVEKPTPLSKKELRRKKKHDAGGQTSATDEGTVDQQPTESNRSPYAIWIGNLHFRTTKEMLRDFLVRESIIGDIPGTPRITEKDILRIHLPMNSKTESKGFAYIDLLSEKHVQYAIELSEKALTGRRVLIKSSDNFEGRPEKSKEQTKGPPPSRVLFVGNLPFDTSEESLQKHFSSAGEISRVRLMTFEDTGLCKGFAFIDFKEASSSEKAMKKKREFGFLKGRRLRMEYGEDRSTKRKRPVNEDDNEKVDEGDGHQAEPIQTEPEKARKLKPRPMHKVQKTISKVDPRDIKPGAALASAHRAKTGIVPSQGKKVKF</sequence>
<name>A0A1U7LHB2_NEOID</name>
<feature type="compositionally biased region" description="Basic residues" evidence="3">
    <location>
        <begin position="318"/>
        <end position="329"/>
    </location>
</feature>
<proteinExistence type="predicted"/>
<feature type="compositionally biased region" description="Polar residues" evidence="3">
    <location>
        <begin position="16"/>
        <end position="26"/>
    </location>
</feature>
<evidence type="ECO:0000313" key="6">
    <source>
        <dbReference type="Proteomes" id="UP000186594"/>
    </source>
</evidence>
<organism evidence="5 6">
    <name type="scientific">Neolecta irregularis (strain DAH-3)</name>
    <dbReference type="NCBI Taxonomy" id="1198029"/>
    <lineage>
        <taxon>Eukaryota</taxon>
        <taxon>Fungi</taxon>
        <taxon>Dikarya</taxon>
        <taxon>Ascomycota</taxon>
        <taxon>Taphrinomycotina</taxon>
        <taxon>Neolectales</taxon>
        <taxon>Neolectaceae</taxon>
        <taxon>Neolecta</taxon>
    </lineage>
</organism>
<dbReference type="PROSITE" id="PS50102">
    <property type="entry name" value="RRM"/>
    <property type="match status" value="2"/>
</dbReference>
<dbReference type="InterPro" id="IPR000504">
    <property type="entry name" value="RRM_dom"/>
</dbReference>
<dbReference type="InterPro" id="IPR012677">
    <property type="entry name" value="Nucleotide-bd_a/b_plait_sf"/>
</dbReference>
<keyword evidence="1 2" id="KW-0694">RNA-binding</keyword>
<feature type="region of interest" description="Disordered" evidence="3">
    <location>
        <begin position="1"/>
        <end position="89"/>
    </location>
</feature>
<dbReference type="GO" id="GO:0030684">
    <property type="term" value="C:preribosome"/>
    <property type="evidence" value="ECO:0007669"/>
    <property type="project" value="EnsemblFungi"/>
</dbReference>
<accession>A0A1U7LHB2</accession>
<dbReference type="Pfam" id="PF00076">
    <property type="entry name" value="RRM_1"/>
    <property type="match status" value="1"/>
</dbReference>
<dbReference type="EMBL" id="LXFE01003971">
    <property type="protein sequence ID" value="OLL22046.1"/>
    <property type="molecule type" value="Genomic_DNA"/>
</dbReference>
<dbReference type="OMA" id="RVWVNQL"/>
<feature type="domain" description="RRM" evidence="4">
    <location>
        <begin position="203"/>
        <end position="282"/>
    </location>
</feature>
<keyword evidence="6" id="KW-1185">Reference proteome</keyword>
<dbReference type="AlphaFoldDB" id="A0A1U7LHB2"/>
<evidence type="ECO:0000256" key="3">
    <source>
        <dbReference type="SAM" id="MobiDB-lite"/>
    </source>
</evidence>
<dbReference type="OrthoDB" id="1875751at2759"/>
<protein>
    <submittedName>
        <fullName evidence="5">RNA-binding protein rnp24</fullName>
    </submittedName>
</protein>